<dbReference type="InterPro" id="IPR008217">
    <property type="entry name" value="Ccc1_fam"/>
</dbReference>
<proteinExistence type="predicted"/>
<dbReference type="EMBL" id="QNRK01000009">
    <property type="protein sequence ID" value="RBP14398.1"/>
    <property type="molecule type" value="Genomic_DNA"/>
</dbReference>
<keyword evidence="4 5" id="KW-0472">Membrane</keyword>
<sequence>MPHVEHHFVHRSGWLRAAVLGANDGLISTASLVVGVAAASAGRTEILTAAVAGWAAGAMSMAAGEFVSVSSQADLEAADLEREKRALNEDPRDELMELTEIYQDRGLDADLARKVAEQLTAKDALSAHARDELGLTETAEANPIQAAFASAAAFSLGAALPTLAAFLAPEGTTIEAVAAATLVFLLALGAVGARLGGAGMVWPALRVGFWGAMAMAVTAGIGALVGKAV</sequence>
<name>A0A366FIB6_9HYPH</name>
<accession>A0A366FIB6</accession>
<feature type="transmembrane region" description="Helical" evidence="5">
    <location>
        <begin position="207"/>
        <end position="226"/>
    </location>
</feature>
<dbReference type="AlphaFoldDB" id="A0A366FIB6"/>
<evidence type="ECO:0000313" key="7">
    <source>
        <dbReference type="Proteomes" id="UP000253529"/>
    </source>
</evidence>
<dbReference type="RefSeq" id="WP_113889074.1">
    <property type="nucleotide sequence ID" value="NZ_QNRK01000009.1"/>
</dbReference>
<evidence type="ECO:0000256" key="4">
    <source>
        <dbReference type="ARBA" id="ARBA00023136"/>
    </source>
</evidence>
<dbReference type="OrthoDB" id="9789677at2"/>
<comment type="subcellular location">
    <subcellularLocation>
        <location evidence="1">Endomembrane system</location>
        <topology evidence="1">Multi-pass membrane protein</topology>
    </subcellularLocation>
</comment>
<evidence type="ECO:0000256" key="2">
    <source>
        <dbReference type="ARBA" id="ARBA00022692"/>
    </source>
</evidence>
<dbReference type="GO" id="GO:0030026">
    <property type="term" value="P:intracellular manganese ion homeostasis"/>
    <property type="evidence" value="ECO:0007669"/>
    <property type="project" value="InterPro"/>
</dbReference>
<keyword evidence="7" id="KW-1185">Reference proteome</keyword>
<protein>
    <submittedName>
        <fullName evidence="6">VIT1/CCC1 family predicted Fe2+/Mn2+ transporter</fullName>
    </submittedName>
</protein>
<keyword evidence="3 5" id="KW-1133">Transmembrane helix</keyword>
<dbReference type="Proteomes" id="UP000253529">
    <property type="component" value="Unassembled WGS sequence"/>
</dbReference>
<feature type="transmembrane region" description="Helical" evidence="5">
    <location>
        <begin position="174"/>
        <end position="195"/>
    </location>
</feature>
<keyword evidence="2 5" id="KW-0812">Transmembrane</keyword>
<dbReference type="GO" id="GO:0005384">
    <property type="term" value="F:manganese ion transmembrane transporter activity"/>
    <property type="evidence" value="ECO:0007669"/>
    <property type="project" value="InterPro"/>
</dbReference>
<evidence type="ECO:0000256" key="3">
    <source>
        <dbReference type="ARBA" id="ARBA00022989"/>
    </source>
</evidence>
<evidence type="ECO:0000313" key="6">
    <source>
        <dbReference type="EMBL" id="RBP14398.1"/>
    </source>
</evidence>
<dbReference type="GO" id="GO:0012505">
    <property type="term" value="C:endomembrane system"/>
    <property type="evidence" value="ECO:0007669"/>
    <property type="project" value="UniProtKB-SubCell"/>
</dbReference>
<evidence type="ECO:0000256" key="5">
    <source>
        <dbReference type="SAM" id="Phobius"/>
    </source>
</evidence>
<comment type="caution">
    <text evidence="6">The sequence shown here is derived from an EMBL/GenBank/DDBJ whole genome shotgun (WGS) entry which is preliminary data.</text>
</comment>
<evidence type="ECO:0000256" key="1">
    <source>
        <dbReference type="ARBA" id="ARBA00004127"/>
    </source>
</evidence>
<dbReference type="CDD" id="cd02432">
    <property type="entry name" value="Nodulin-21_like_1"/>
    <property type="match status" value="1"/>
</dbReference>
<dbReference type="PANTHER" id="PTHR31851">
    <property type="entry name" value="FE(2+)/MN(2+) TRANSPORTER PCL1"/>
    <property type="match status" value="1"/>
</dbReference>
<reference evidence="6 7" key="1">
    <citation type="submission" date="2018-06" db="EMBL/GenBank/DDBJ databases">
        <title>Genomic Encyclopedia of Type Strains, Phase IV (KMG-IV): sequencing the most valuable type-strain genomes for metagenomic binning, comparative biology and taxonomic classification.</title>
        <authorList>
            <person name="Goeker M."/>
        </authorList>
    </citation>
    <scope>NUCLEOTIDE SEQUENCE [LARGE SCALE GENOMIC DNA]</scope>
    <source>
        <strain evidence="6 7">DSM 24875</strain>
    </source>
</reference>
<feature type="transmembrane region" description="Helical" evidence="5">
    <location>
        <begin position="146"/>
        <end position="167"/>
    </location>
</feature>
<dbReference type="Pfam" id="PF01988">
    <property type="entry name" value="VIT1"/>
    <property type="match status" value="1"/>
</dbReference>
<organism evidence="6 7">
    <name type="scientific">Roseiarcus fermentans</name>
    <dbReference type="NCBI Taxonomy" id="1473586"/>
    <lineage>
        <taxon>Bacteria</taxon>
        <taxon>Pseudomonadati</taxon>
        <taxon>Pseudomonadota</taxon>
        <taxon>Alphaproteobacteria</taxon>
        <taxon>Hyphomicrobiales</taxon>
        <taxon>Roseiarcaceae</taxon>
        <taxon>Roseiarcus</taxon>
    </lineage>
</organism>
<gene>
    <name evidence="6" type="ORF">DFR50_109152</name>
</gene>